<dbReference type="Gene3D" id="2.60.120.10">
    <property type="entry name" value="Jelly Rolls"/>
    <property type="match status" value="1"/>
</dbReference>
<dbReference type="Proteomes" id="UP000268857">
    <property type="component" value="Unassembled WGS sequence"/>
</dbReference>
<accession>A0A3S1A226</accession>
<evidence type="ECO:0000259" key="2">
    <source>
        <dbReference type="Pfam" id="PF07883"/>
    </source>
</evidence>
<dbReference type="InterPro" id="IPR011051">
    <property type="entry name" value="RmlC_Cupin_sf"/>
</dbReference>
<dbReference type="STRING" id="211165.GCA_000317285_05943"/>
<proteinExistence type="predicted"/>
<protein>
    <submittedName>
        <fullName evidence="3">Cupin</fullName>
    </submittedName>
</protein>
<organism evidence="3 4">
    <name type="scientific">Chlorogloeopsis fritschii PCC 6912</name>
    <dbReference type="NCBI Taxonomy" id="211165"/>
    <lineage>
        <taxon>Bacteria</taxon>
        <taxon>Bacillati</taxon>
        <taxon>Cyanobacteriota</taxon>
        <taxon>Cyanophyceae</taxon>
        <taxon>Nostocales</taxon>
        <taxon>Chlorogloeopsidaceae</taxon>
        <taxon>Chlorogloeopsis</taxon>
    </lineage>
</organism>
<sequence length="127" mass="13748">MEMTMADIITAPNQRIFDVEQLVRFSPEKATVTEIAITPYSSIAVWGVRPGQEVPAHTHPDGQDTWIVVRGELTYYLGNGQKKIISAGQIDVAEPSQVHGAVNEGSQDVVFVSIYSAPSLQVVPASP</sequence>
<comment type="caution">
    <text evidence="3">The sequence shown here is derived from an EMBL/GenBank/DDBJ whole genome shotgun (WGS) entry which is preliminary data.</text>
</comment>
<dbReference type="GO" id="GO:0046872">
    <property type="term" value="F:metal ion binding"/>
    <property type="evidence" value="ECO:0007669"/>
    <property type="project" value="UniProtKB-KW"/>
</dbReference>
<dbReference type="EMBL" id="RSCJ01000002">
    <property type="protein sequence ID" value="RUR85877.1"/>
    <property type="molecule type" value="Genomic_DNA"/>
</dbReference>
<dbReference type="Pfam" id="PF07883">
    <property type="entry name" value="Cupin_2"/>
    <property type="match status" value="1"/>
</dbReference>
<dbReference type="PANTHER" id="PTHR35848">
    <property type="entry name" value="OXALATE-BINDING PROTEIN"/>
    <property type="match status" value="1"/>
</dbReference>
<dbReference type="SUPFAM" id="SSF51182">
    <property type="entry name" value="RmlC-like cupins"/>
    <property type="match status" value="1"/>
</dbReference>
<name>A0A3S1A226_CHLFR</name>
<gene>
    <name evidence="3" type="ORF">PCC6912_07020</name>
</gene>
<reference evidence="3 4" key="1">
    <citation type="journal article" date="2019" name="Genome Biol. Evol.">
        <title>Day and night: Metabolic profiles and evolutionary relationships of six axenic non-marine cyanobacteria.</title>
        <authorList>
            <person name="Will S.E."/>
            <person name="Henke P."/>
            <person name="Boedeker C."/>
            <person name="Huang S."/>
            <person name="Brinkmann H."/>
            <person name="Rohde M."/>
            <person name="Jarek M."/>
            <person name="Friedl T."/>
            <person name="Seufert S."/>
            <person name="Schumacher M."/>
            <person name="Overmann J."/>
            <person name="Neumann-Schaal M."/>
            <person name="Petersen J."/>
        </authorList>
    </citation>
    <scope>NUCLEOTIDE SEQUENCE [LARGE SCALE GENOMIC DNA]</scope>
    <source>
        <strain evidence="3 4">PCC 6912</strain>
    </source>
</reference>
<feature type="domain" description="Cupin type-2" evidence="2">
    <location>
        <begin position="45"/>
        <end position="115"/>
    </location>
</feature>
<dbReference type="InterPro" id="IPR051610">
    <property type="entry name" value="GPI/OXD"/>
</dbReference>
<dbReference type="PANTHER" id="PTHR35848:SF6">
    <property type="entry name" value="CUPIN TYPE-2 DOMAIN-CONTAINING PROTEIN"/>
    <property type="match status" value="1"/>
</dbReference>
<keyword evidence="4" id="KW-1185">Reference proteome</keyword>
<dbReference type="InterPro" id="IPR013096">
    <property type="entry name" value="Cupin_2"/>
</dbReference>
<dbReference type="CDD" id="cd07008">
    <property type="entry name" value="cupin_yp_001338853-like"/>
    <property type="match status" value="1"/>
</dbReference>
<dbReference type="InterPro" id="IPR014710">
    <property type="entry name" value="RmlC-like_jellyroll"/>
</dbReference>
<evidence type="ECO:0000313" key="3">
    <source>
        <dbReference type="EMBL" id="RUR85877.1"/>
    </source>
</evidence>
<dbReference type="AlphaFoldDB" id="A0A3S1A226"/>
<evidence type="ECO:0000256" key="1">
    <source>
        <dbReference type="ARBA" id="ARBA00022723"/>
    </source>
</evidence>
<evidence type="ECO:0000313" key="4">
    <source>
        <dbReference type="Proteomes" id="UP000268857"/>
    </source>
</evidence>
<keyword evidence="1" id="KW-0479">Metal-binding</keyword>